<name>A0A1M5SX62_9BRAD</name>
<gene>
    <name evidence="2" type="ORF">SAMN05444169_7422</name>
</gene>
<evidence type="ECO:0000259" key="1">
    <source>
        <dbReference type="Pfam" id="PF12728"/>
    </source>
</evidence>
<proteinExistence type="predicted"/>
<organism evidence="2 3">
    <name type="scientific">Bradyrhizobium erythrophlei</name>
    <dbReference type="NCBI Taxonomy" id="1437360"/>
    <lineage>
        <taxon>Bacteria</taxon>
        <taxon>Pseudomonadati</taxon>
        <taxon>Pseudomonadota</taxon>
        <taxon>Alphaproteobacteria</taxon>
        <taxon>Hyphomicrobiales</taxon>
        <taxon>Nitrobacteraceae</taxon>
        <taxon>Bradyrhizobium</taxon>
    </lineage>
</organism>
<accession>A0A1M5SX62</accession>
<dbReference type="EMBL" id="LT670818">
    <property type="protein sequence ID" value="SHH42818.1"/>
    <property type="molecule type" value="Genomic_DNA"/>
</dbReference>
<dbReference type="InterPro" id="IPR009061">
    <property type="entry name" value="DNA-bd_dom_put_sf"/>
</dbReference>
<dbReference type="Proteomes" id="UP000190675">
    <property type="component" value="Chromosome I"/>
</dbReference>
<evidence type="ECO:0000313" key="3">
    <source>
        <dbReference type="Proteomes" id="UP000190675"/>
    </source>
</evidence>
<evidence type="ECO:0000313" key="2">
    <source>
        <dbReference type="EMBL" id="SHH42818.1"/>
    </source>
</evidence>
<dbReference type="Pfam" id="PF12728">
    <property type="entry name" value="HTH_17"/>
    <property type="match status" value="1"/>
</dbReference>
<protein>
    <submittedName>
        <fullName evidence="2">Helix-turn-helix domain-containing protein</fullName>
    </submittedName>
</protein>
<dbReference type="RefSeq" id="WP_079570550.1">
    <property type="nucleotide sequence ID" value="NZ_LT670818.1"/>
</dbReference>
<dbReference type="SUPFAM" id="SSF46955">
    <property type="entry name" value="Putative DNA-binding domain"/>
    <property type="match status" value="1"/>
</dbReference>
<sequence>MNTLTQIDLTPLLSEKLAARFLSVSQRTLQAWRVSGTGPLFIKMGRVIRYCQSDLVNWMNSKRCHR</sequence>
<dbReference type="InterPro" id="IPR041657">
    <property type="entry name" value="HTH_17"/>
</dbReference>
<reference evidence="2 3" key="1">
    <citation type="submission" date="2016-11" db="EMBL/GenBank/DDBJ databases">
        <authorList>
            <person name="Jaros S."/>
            <person name="Januszkiewicz K."/>
            <person name="Wedrychowicz H."/>
        </authorList>
    </citation>
    <scope>NUCLEOTIDE SEQUENCE [LARGE SCALE GENOMIC DNA]</scope>
    <source>
        <strain evidence="2 3">GAS242</strain>
    </source>
</reference>
<dbReference type="AlphaFoldDB" id="A0A1M5SX62"/>
<dbReference type="OrthoDB" id="7068969at2"/>
<feature type="domain" description="Helix-turn-helix" evidence="1">
    <location>
        <begin position="18"/>
        <end position="62"/>
    </location>
</feature>